<dbReference type="InterPro" id="IPR029479">
    <property type="entry name" value="Nitroreductase"/>
</dbReference>
<keyword evidence="6" id="KW-1185">Reference proteome</keyword>
<keyword evidence="2" id="KW-0288">FMN</keyword>
<dbReference type="RefSeq" id="WP_207334492.1">
    <property type="nucleotide sequence ID" value="NZ_JAFMYU010000003.1"/>
</dbReference>
<dbReference type="InterPro" id="IPR050627">
    <property type="entry name" value="Nitroreductase/BluB"/>
</dbReference>
<dbReference type="PANTHER" id="PTHR23026">
    <property type="entry name" value="NADPH NITROREDUCTASE"/>
    <property type="match status" value="1"/>
</dbReference>
<dbReference type="EMBL" id="JAFMYU010000003">
    <property type="protein sequence ID" value="MBO0930535.1"/>
    <property type="molecule type" value="Genomic_DNA"/>
</dbReference>
<gene>
    <name evidence="5" type="ORF">J2I48_05990</name>
</gene>
<evidence type="ECO:0000256" key="3">
    <source>
        <dbReference type="ARBA" id="ARBA00023002"/>
    </source>
</evidence>
<dbReference type="InterPro" id="IPR000415">
    <property type="entry name" value="Nitroreductase-like"/>
</dbReference>
<dbReference type="GO" id="GO:0016491">
    <property type="term" value="F:oxidoreductase activity"/>
    <property type="evidence" value="ECO:0007669"/>
    <property type="project" value="UniProtKB-KW"/>
</dbReference>
<dbReference type="SUPFAM" id="SSF55469">
    <property type="entry name" value="FMN-dependent nitroreductase-like"/>
    <property type="match status" value="1"/>
</dbReference>
<keyword evidence="3" id="KW-0560">Oxidoreductase</keyword>
<proteinExistence type="predicted"/>
<feature type="domain" description="Nitroreductase" evidence="4">
    <location>
        <begin position="27"/>
        <end position="194"/>
    </location>
</feature>
<evidence type="ECO:0000256" key="1">
    <source>
        <dbReference type="ARBA" id="ARBA00022630"/>
    </source>
</evidence>
<dbReference type="Proteomes" id="UP000664795">
    <property type="component" value="Unassembled WGS sequence"/>
</dbReference>
<accession>A0A939JZU0</accession>
<dbReference type="Gene3D" id="3.40.109.10">
    <property type="entry name" value="NADH Oxidase"/>
    <property type="match status" value="1"/>
</dbReference>
<keyword evidence="1" id="KW-0285">Flavoprotein</keyword>
<evidence type="ECO:0000259" key="4">
    <source>
        <dbReference type="Pfam" id="PF00881"/>
    </source>
</evidence>
<dbReference type="PANTHER" id="PTHR23026:SF90">
    <property type="entry name" value="IODOTYROSINE DEIODINASE 1"/>
    <property type="match status" value="1"/>
</dbReference>
<sequence length="217" mass="24572">MIPFQPSFTPTEVDLLARSRAFFEQVNSRRTVRDFSDKPVPRDVIEQLIMSASTAPSGAHKQPWTFCVIGDPVLKTQIRAAAEAEEHRSYTSRMSAEWLDDLAPLGTDWQKPFLEIAPYLIIVFRRIFEFQAEAKRPNYYVMESVGIACGFLLTAIHDAGLVALTHTPSPMDFLTKLLDRPTNEKPFLLIPVGYPAPTATVPNIHRKPAEEVIVWYE</sequence>
<protein>
    <submittedName>
        <fullName evidence="5">Nitroreductase family protein</fullName>
    </submittedName>
</protein>
<comment type="caution">
    <text evidence="5">The sequence shown here is derived from an EMBL/GenBank/DDBJ whole genome shotgun (WGS) entry which is preliminary data.</text>
</comment>
<dbReference type="AlphaFoldDB" id="A0A939JZU0"/>
<dbReference type="Pfam" id="PF00881">
    <property type="entry name" value="Nitroreductase"/>
    <property type="match status" value="1"/>
</dbReference>
<evidence type="ECO:0000256" key="2">
    <source>
        <dbReference type="ARBA" id="ARBA00022643"/>
    </source>
</evidence>
<name>A0A939JZU0_9BACT</name>
<evidence type="ECO:0000313" key="5">
    <source>
        <dbReference type="EMBL" id="MBO0930535.1"/>
    </source>
</evidence>
<reference evidence="5 6" key="1">
    <citation type="submission" date="2021-03" db="EMBL/GenBank/DDBJ databases">
        <title>Fibrella sp. HMF5036 genome sequencing and assembly.</title>
        <authorList>
            <person name="Kang H."/>
            <person name="Kim H."/>
            <person name="Bae S."/>
            <person name="Joh K."/>
        </authorList>
    </citation>
    <scope>NUCLEOTIDE SEQUENCE [LARGE SCALE GENOMIC DNA]</scope>
    <source>
        <strain evidence="5 6">HMF5036</strain>
    </source>
</reference>
<organism evidence="5 6">
    <name type="scientific">Fibrella aquatilis</name>
    <dbReference type="NCBI Taxonomy" id="2817059"/>
    <lineage>
        <taxon>Bacteria</taxon>
        <taxon>Pseudomonadati</taxon>
        <taxon>Bacteroidota</taxon>
        <taxon>Cytophagia</taxon>
        <taxon>Cytophagales</taxon>
        <taxon>Spirosomataceae</taxon>
        <taxon>Fibrella</taxon>
    </lineage>
</organism>
<dbReference type="CDD" id="cd02144">
    <property type="entry name" value="iodotyrosine_dehalogenase"/>
    <property type="match status" value="1"/>
</dbReference>
<evidence type="ECO:0000313" key="6">
    <source>
        <dbReference type="Proteomes" id="UP000664795"/>
    </source>
</evidence>